<dbReference type="OrthoDB" id="8251368at2759"/>
<name>A0A226EHT6_FOLCA</name>
<organism evidence="2 3">
    <name type="scientific">Folsomia candida</name>
    <name type="common">Springtail</name>
    <dbReference type="NCBI Taxonomy" id="158441"/>
    <lineage>
        <taxon>Eukaryota</taxon>
        <taxon>Metazoa</taxon>
        <taxon>Ecdysozoa</taxon>
        <taxon>Arthropoda</taxon>
        <taxon>Hexapoda</taxon>
        <taxon>Collembola</taxon>
        <taxon>Entomobryomorpha</taxon>
        <taxon>Isotomoidea</taxon>
        <taxon>Isotomidae</taxon>
        <taxon>Proisotominae</taxon>
        <taxon>Folsomia</taxon>
    </lineage>
</organism>
<evidence type="ECO:0000313" key="3">
    <source>
        <dbReference type="Proteomes" id="UP000198287"/>
    </source>
</evidence>
<protein>
    <submittedName>
        <fullName evidence="2">Uncharacterized protein</fullName>
    </submittedName>
</protein>
<proteinExistence type="predicted"/>
<dbReference type="OMA" id="AYIESHE"/>
<dbReference type="InterPro" id="IPR039986">
    <property type="entry name" value="CFAP210"/>
</dbReference>
<keyword evidence="3" id="KW-1185">Reference proteome</keyword>
<reference evidence="2 3" key="1">
    <citation type="submission" date="2015-12" db="EMBL/GenBank/DDBJ databases">
        <title>The genome of Folsomia candida.</title>
        <authorList>
            <person name="Faddeeva A."/>
            <person name="Derks M.F."/>
            <person name="Anvar Y."/>
            <person name="Smit S."/>
            <person name="Van Straalen N."/>
            <person name="Roelofs D."/>
        </authorList>
    </citation>
    <scope>NUCLEOTIDE SEQUENCE [LARGE SCALE GENOMIC DNA]</scope>
    <source>
        <strain evidence="2 3">VU population</strain>
        <tissue evidence="2">Whole body</tissue>
    </source>
</reference>
<evidence type="ECO:0000256" key="1">
    <source>
        <dbReference type="SAM" id="Coils"/>
    </source>
</evidence>
<dbReference type="EMBL" id="LNIX01000003">
    <property type="protein sequence ID" value="OXA56900.1"/>
    <property type="molecule type" value="Genomic_DNA"/>
</dbReference>
<dbReference type="PANTHER" id="PTHR28663:SF1">
    <property type="entry name" value="CILIA- AND FLAGELLA- ASSOCIATED PROTEIN 210"/>
    <property type="match status" value="1"/>
</dbReference>
<dbReference type="PANTHER" id="PTHR28663">
    <property type="entry name" value="COILED-COIL DOMAIN-CONTAINING PROTEIN 173"/>
    <property type="match status" value="1"/>
</dbReference>
<keyword evidence="1" id="KW-0175">Coiled coil</keyword>
<dbReference type="Proteomes" id="UP000198287">
    <property type="component" value="Unassembled WGS sequence"/>
</dbReference>
<sequence length="704" mass="81881">MNGCSDPTCTPPPCVYPPPPPKSFMNAGVKCCQFPPQTCRVAFTLPTQPDFVLDHNEPIVVEWPPKKEPVCEYVDTGPRPDLLAQIPHQIAPQVVTMIAAPQMVNSDDSTMTNQVLPHERCPDSQLHVRIEPKQKKKVEIRMPPQEPPIRGPPCRPWIQCVENTLITDQVRRPLARYCHRRPMPPLVIPTHKLEQLKLKSTERQRQREEEEAYFRERECQRLKSRQRQAKWNFTVESLLDRKRQKEQAQEEAERESTRQLMAEVAQEKNLQSEAQIARADQLILYRKGLIRDFHSALAYSKMMQEIDQMKSKSGEQDDSNCPMYVQKCYKKMMYPNTSRPDYSKKVEEKVINEKLLQRLKCIEQRALEQKMEINSELCSMKQLIAENMPDLPEKYKKYMADPVCDEDNKERTQEKMRCDVFEEIGDKLAADAYIESHENEIDRQACEYNEYKRRVDAIRKAKEKQLIDEKVAYNIAKSEVAARALVKVQQEKKARANDYDKLKEQWESEFEAKEDAKKSAQEKHMAKVIADFNRRKCAEGWKQCDLHPARQWASSLLVAEENFERECQEKSDRRLKAEDIALYNKAQASNKQCHEQRKKYMDDVWAAKMKQEYLEEMKEMKSYAQQCIEDWKAKGRTAVPMHQAMKASIKWDYDAGMQPYLFAEGDAPLNLAMSKQMAKSAKNTNCPGYETTSKRLGFGSGGCA</sequence>
<gene>
    <name evidence="2" type="ORF">Fcan01_06693</name>
</gene>
<feature type="coiled-coil region" evidence="1">
    <location>
        <begin position="434"/>
        <end position="461"/>
    </location>
</feature>
<evidence type="ECO:0000313" key="2">
    <source>
        <dbReference type="EMBL" id="OXA56900.1"/>
    </source>
</evidence>
<accession>A0A226EHT6</accession>
<dbReference type="AlphaFoldDB" id="A0A226EHT6"/>
<comment type="caution">
    <text evidence="2">The sequence shown here is derived from an EMBL/GenBank/DDBJ whole genome shotgun (WGS) entry which is preliminary data.</text>
</comment>
<feature type="coiled-coil region" evidence="1">
    <location>
        <begin position="485"/>
        <end position="523"/>
    </location>
</feature>